<keyword evidence="3" id="KW-1185">Reference proteome</keyword>
<proteinExistence type="predicted"/>
<organism evidence="2 3">
    <name type="scientific">Mya arenaria</name>
    <name type="common">Soft-shell clam</name>
    <dbReference type="NCBI Taxonomy" id="6604"/>
    <lineage>
        <taxon>Eukaryota</taxon>
        <taxon>Metazoa</taxon>
        <taxon>Spiralia</taxon>
        <taxon>Lophotrochozoa</taxon>
        <taxon>Mollusca</taxon>
        <taxon>Bivalvia</taxon>
        <taxon>Autobranchia</taxon>
        <taxon>Heteroconchia</taxon>
        <taxon>Euheterodonta</taxon>
        <taxon>Imparidentia</taxon>
        <taxon>Neoheterodontei</taxon>
        <taxon>Myida</taxon>
        <taxon>Myoidea</taxon>
        <taxon>Myidae</taxon>
        <taxon>Mya</taxon>
    </lineage>
</organism>
<dbReference type="InterPro" id="IPR007074">
    <property type="entry name" value="LicD/FKTN/FKRP_NTP_transf"/>
</dbReference>
<dbReference type="EMBL" id="CP111021">
    <property type="protein sequence ID" value="WAR16795.1"/>
    <property type="molecule type" value="Genomic_DNA"/>
</dbReference>
<dbReference type="InterPro" id="IPR052942">
    <property type="entry name" value="LPS_cholinephosphotransferase"/>
</dbReference>
<accession>A0ABY7F4U4</accession>
<dbReference type="PANTHER" id="PTHR43404:SF1">
    <property type="entry name" value="MNN4P"/>
    <property type="match status" value="1"/>
</dbReference>
<dbReference type="Proteomes" id="UP001164746">
    <property type="component" value="Chromosome 10"/>
</dbReference>
<protein>
    <submittedName>
        <fullName evidence="2">LICD-like protein</fullName>
    </submittedName>
</protein>
<name>A0ABY7F4U4_MYAAR</name>
<reference evidence="2" key="1">
    <citation type="submission" date="2022-11" db="EMBL/GenBank/DDBJ databases">
        <title>Centuries of genome instability and evolution in soft-shell clam transmissible cancer (bioRxiv).</title>
        <authorList>
            <person name="Hart S.F.M."/>
            <person name="Yonemitsu M.A."/>
            <person name="Giersch R.M."/>
            <person name="Beal B.F."/>
            <person name="Arriagada G."/>
            <person name="Davis B.W."/>
            <person name="Ostrander E.A."/>
            <person name="Goff S.P."/>
            <person name="Metzger M.J."/>
        </authorList>
    </citation>
    <scope>NUCLEOTIDE SEQUENCE</scope>
    <source>
        <strain evidence="2">MELC-2E11</strain>
        <tissue evidence="2">Siphon/mantle</tissue>
    </source>
</reference>
<feature type="domain" description="LicD/FKTN/FKRP nucleotidyltransferase" evidence="1">
    <location>
        <begin position="120"/>
        <end position="151"/>
    </location>
</feature>
<evidence type="ECO:0000259" key="1">
    <source>
        <dbReference type="Pfam" id="PF04991"/>
    </source>
</evidence>
<dbReference type="PANTHER" id="PTHR43404">
    <property type="entry name" value="LIPOPOLYSACCHARIDE CHOLINEPHOSPHOTRANSFERASE LICD"/>
    <property type="match status" value="1"/>
</dbReference>
<gene>
    <name evidence="2" type="ORF">MAR_031389</name>
</gene>
<dbReference type="Pfam" id="PF04991">
    <property type="entry name" value="LicD"/>
    <property type="match status" value="1"/>
</dbReference>
<evidence type="ECO:0000313" key="2">
    <source>
        <dbReference type="EMBL" id="WAR16795.1"/>
    </source>
</evidence>
<sequence>MGEPVSGCTTPSCRRVMYQRTGPVQLGLTLRAWSDHVQFPADFWLLPHQTPTMTASDDFNQFEINNSTIDSTSPEFAAAWGNMNLLNRTNNPRYRAFAQMITDEEFNDLMSLFAVFITVCEENRLPYMLYGGSLLGAFRHSGMIPWDDDIDA</sequence>
<evidence type="ECO:0000313" key="3">
    <source>
        <dbReference type="Proteomes" id="UP001164746"/>
    </source>
</evidence>